<sequence>MVRDGVVAQGRGGDAQMANLTDVDDRDDVTTKEWFQLFEQRFEQLQENMLAQFAALQVGRQPHHHPINHAPEEEEVSDGEPANPFADYLPRFIA</sequence>
<feature type="region of interest" description="Disordered" evidence="1">
    <location>
        <begin position="1"/>
        <end position="24"/>
    </location>
</feature>
<feature type="region of interest" description="Disordered" evidence="1">
    <location>
        <begin position="61"/>
        <end position="84"/>
    </location>
</feature>
<evidence type="ECO:0000313" key="3">
    <source>
        <dbReference type="Proteomes" id="UP000585474"/>
    </source>
</evidence>
<dbReference type="AlphaFoldDB" id="A0A7J0FLW2"/>
<proteinExistence type="predicted"/>
<organism evidence="2 3">
    <name type="scientific">Actinidia rufa</name>
    <dbReference type="NCBI Taxonomy" id="165716"/>
    <lineage>
        <taxon>Eukaryota</taxon>
        <taxon>Viridiplantae</taxon>
        <taxon>Streptophyta</taxon>
        <taxon>Embryophyta</taxon>
        <taxon>Tracheophyta</taxon>
        <taxon>Spermatophyta</taxon>
        <taxon>Magnoliopsida</taxon>
        <taxon>eudicotyledons</taxon>
        <taxon>Gunneridae</taxon>
        <taxon>Pentapetalae</taxon>
        <taxon>asterids</taxon>
        <taxon>Ericales</taxon>
        <taxon>Actinidiaceae</taxon>
        <taxon>Actinidia</taxon>
    </lineage>
</organism>
<dbReference type="EMBL" id="BJWL01000013">
    <property type="protein sequence ID" value="GFY99159.1"/>
    <property type="molecule type" value="Genomic_DNA"/>
</dbReference>
<protein>
    <submittedName>
        <fullName evidence="2">Uncharacterized protein</fullName>
    </submittedName>
</protein>
<accession>A0A7J0FLW2</accession>
<name>A0A7J0FLW2_9ERIC</name>
<comment type="caution">
    <text evidence="2">The sequence shown here is derived from an EMBL/GenBank/DDBJ whole genome shotgun (WGS) entry which is preliminary data.</text>
</comment>
<evidence type="ECO:0000256" key="1">
    <source>
        <dbReference type="SAM" id="MobiDB-lite"/>
    </source>
</evidence>
<dbReference type="Proteomes" id="UP000585474">
    <property type="component" value="Unassembled WGS sequence"/>
</dbReference>
<gene>
    <name evidence="2" type="ORF">Acr_13g0005600</name>
</gene>
<evidence type="ECO:0000313" key="2">
    <source>
        <dbReference type="EMBL" id="GFY99159.1"/>
    </source>
</evidence>
<reference evidence="2 3" key="1">
    <citation type="submission" date="2019-07" db="EMBL/GenBank/DDBJ databases">
        <title>De Novo Assembly of kiwifruit Actinidia rufa.</title>
        <authorList>
            <person name="Sugita-Konishi S."/>
            <person name="Sato K."/>
            <person name="Mori E."/>
            <person name="Abe Y."/>
            <person name="Kisaki G."/>
            <person name="Hamano K."/>
            <person name="Suezawa K."/>
            <person name="Otani M."/>
            <person name="Fukuda T."/>
            <person name="Manabe T."/>
            <person name="Gomi K."/>
            <person name="Tabuchi M."/>
            <person name="Akimitsu K."/>
            <person name="Kataoka I."/>
        </authorList>
    </citation>
    <scope>NUCLEOTIDE SEQUENCE [LARGE SCALE GENOMIC DNA]</scope>
    <source>
        <strain evidence="3">cv. Fuchu</strain>
    </source>
</reference>
<keyword evidence="3" id="KW-1185">Reference proteome</keyword>